<evidence type="ECO:0000313" key="4">
    <source>
        <dbReference type="Proteomes" id="UP001515480"/>
    </source>
</evidence>
<feature type="signal peptide" evidence="2">
    <location>
        <begin position="1"/>
        <end position="20"/>
    </location>
</feature>
<gene>
    <name evidence="3" type="ORF">AB1Y20_006561</name>
</gene>
<dbReference type="InterPro" id="IPR000010">
    <property type="entry name" value="Cystatin_dom"/>
</dbReference>
<name>A0AB34J112_PRYPA</name>
<organism evidence="3 4">
    <name type="scientific">Prymnesium parvum</name>
    <name type="common">Toxic golden alga</name>
    <dbReference type="NCBI Taxonomy" id="97485"/>
    <lineage>
        <taxon>Eukaryota</taxon>
        <taxon>Haptista</taxon>
        <taxon>Haptophyta</taxon>
        <taxon>Prymnesiophyceae</taxon>
        <taxon>Prymnesiales</taxon>
        <taxon>Prymnesiaceae</taxon>
        <taxon>Prymnesium</taxon>
    </lineage>
</organism>
<dbReference type="Proteomes" id="UP001515480">
    <property type="component" value="Unassembled WGS sequence"/>
</dbReference>
<dbReference type="EMBL" id="JBGBPQ010000015">
    <property type="protein sequence ID" value="KAL1510235.1"/>
    <property type="molecule type" value="Genomic_DNA"/>
</dbReference>
<dbReference type="InterPro" id="IPR046350">
    <property type="entry name" value="Cystatin_sf"/>
</dbReference>
<dbReference type="GO" id="GO:0004869">
    <property type="term" value="F:cysteine-type endopeptidase inhibitor activity"/>
    <property type="evidence" value="ECO:0007669"/>
    <property type="project" value="InterPro"/>
</dbReference>
<accession>A0AB34J112</accession>
<proteinExistence type="predicted"/>
<sequence>MARRALSLVALALALAGVHAHPPVDVPLDSLDVQAAASEAVRARNHSVAARGAAIASWRVVSAQRQMVNGFMFFLVVAAGHGRLGSASPYLDWRLASVAVYTTFEGEVQSNSWEESPLEVASPRDGPPEDEEVGACGKELSAPAPLVSTASVQVTRMSAMLVSSHVENVTLRSSWWACGDTLTSSAVVTDRYNQTHVMPKATHTLQVCPTPTSSTKWGWTLDNGWGFKWLGWDRGFGWGYGAPGWGFQRL</sequence>
<dbReference type="SUPFAM" id="SSF54403">
    <property type="entry name" value="Cystatin/monellin"/>
    <property type="match status" value="1"/>
</dbReference>
<evidence type="ECO:0000313" key="3">
    <source>
        <dbReference type="EMBL" id="KAL1510235.1"/>
    </source>
</evidence>
<reference evidence="3 4" key="1">
    <citation type="journal article" date="2024" name="Science">
        <title>Giant polyketide synthase enzymes in the biosynthesis of giant marine polyether toxins.</title>
        <authorList>
            <person name="Fallon T.R."/>
            <person name="Shende V.V."/>
            <person name="Wierzbicki I.H."/>
            <person name="Pendleton A.L."/>
            <person name="Watervoot N.F."/>
            <person name="Auber R.P."/>
            <person name="Gonzalez D.J."/>
            <person name="Wisecaver J.H."/>
            <person name="Moore B.S."/>
        </authorList>
    </citation>
    <scope>NUCLEOTIDE SEQUENCE [LARGE SCALE GENOMIC DNA]</scope>
    <source>
        <strain evidence="3 4">12B1</strain>
    </source>
</reference>
<keyword evidence="4" id="KW-1185">Reference proteome</keyword>
<protein>
    <recommendedName>
        <fullName evidence="5">Phospholipase B-like</fullName>
    </recommendedName>
</protein>
<evidence type="ECO:0000256" key="1">
    <source>
        <dbReference type="SAM" id="MobiDB-lite"/>
    </source>
</evidence>
<dbReference type="AlphaFoldDB" id="A0AB34J112"/>
<comment type="caution">
    <text evidence="3">The sequence shown here is derived from an EMBL/GenBank/DDBJ whole genome shotgun (WGS) entry which is preliminary data.</text>
</comment>
<evidence type="ECO:0008006" key="5">
    <source>
        <dbReference type="Google" id="ProtNLM"/>
    </source>
</evidence>
<keyword evidence="2" id="KW-0732">Signal</keyword>
<dbReference type="CDD" id="cd00042">
    <property type="entry name" value="CY"/>
    <property type="match status" value="1"/>
</dbReference>
<evidence type="ECO:0000256" key="2">
    <source>
        <dbReference type="SAM" id="SignalP"/>
    </source>
</evidence>
<dbReference type="Gene3D" id="3.10.450.10">
    <property type="match status" value="1"/>
</dbReference>
<feature type="region of interest" description="Disordered" evidence="1">
    <location>
        <begin position="112"/>
        <end position="134"/>
    </location>
</feature>
<feature type="chain" id="PRO_5044289437" description="Phospholipase B-like" evidence="2">
    <location>
        <begin position="21"/>
        <end position="250"/>
    </location>
</feature>